<dbReference type="RefSeq" id="WP_353542656.1">
    <property type="nucleotide sequence ID" value="NZ_BAABRN010000028.1"/>
</dbReference>
<dbReference type="CDD" id="cd02042">
    <property type="entry name" value="ParAB_family"/>
    <property type="match status" value="1"/>
</dbReference>
<name>A0ABP9VDJ9_9DEIO</name>
<dbReference type="SUPFAM" id="SSF52540">
    <property type="entry name" value="P-loop containing nucleoside triphosphate hydrolases"/>
    <property type="match status" value="1"/>
</dbReference>
<evidence type="ECO:0000313" key="3">
    <source>
        <dbReference type="Proteomes" id="UP001458946"/>
    </source>
</evidence>
<feature type="domain" description="AAA" evidence="1">
    <location>
        <begin position="1"/>
        <end position="157"/>
    </location>
</feature>
<comment type="caution">
    <text evidence="2">The sequence shown here is derived from an EMBL/GenBank/DDBJ whole genome shotgun (WGS) entry which is preliminary data.</text>
</comment>
<dbReference type="Pfam" id="PF13614">
    <property type="entry name" value="AAA_31"/>
    <property type="match status" value="1"/>
</dbReference>
<gene>
    <name evidence="2" type="ORF">Dxin01_02430</name>
</gene>
<organism evidence="2 3">
    <name type="scientific">Deinococcus xinjiangensis</name>
    <dbReference type="NCBI Taxonomy" id="457454"/>
    <lineage>
        <taxon>Bacteria</taxon>
        <taxon>Thermotogati</taxon>
        <taxon>Deinococcota</taxon>
        <taxon>Deinococci</taxon>
        <taxon>Deinococcales</taxon>
        <taxon>Deinococcaceae</taxon>
        <taxon>Deinococcus</taxon>
    </lineage>
</organism>
<dbReference type="Proteomes" id="UP001458946">
    <property type="component" value="Unassembled WGS sequence"/>
</dbReference>
<accession>A0ABP9VDJ9</accession>
<dbReference type="EMBL" id="BAABRN010000028">
    <property type="protein sequence ID" value="GAA5502686.1"/>
    <property type="molecule type" value="Genomic_DNA"/>
</dbReference>
<dbReference type="PIRSF" id="PIRSF009320">
    <property type="entry name" value="Nuc_binding_HP_1000"/>
    <property type="match status" value="1"/>
</dbReference>
<reference evidence="2 3" key="1">
    <citation type="submission" date="2024-02" db="EMBL/GenBank/DDBJ databases">
        <title>Deinococcus xinjiangensis NBRC 107630.</title>
        <authorList>
            <person name="Ichikawa N."/>
            <person name="Katano-Makiyama Y."/>
            <person name="Hidaka K."/>
        </authorList>
    </citation>
    <scope>NUCLEOTIDE SEQUENCE [LARGE SCALE GENOMIC DNA]</scope>
    <source>
        <strain evidence="2 3">NBRC 107630</strain>
    </source>
</reference>
<dbReference type="InterPro" id="IPR027417">
    <property type="entry name" value="P-loop_NTPase"/>
</dbReference>
<evidence type="ECO:0000259" key="1">
    <source>
        <dbReference type="Pfam" id="PF13614"/>
    </source>
</evidence>
<keyword evidence="3" id="KW-1185">Reference proteome</keyword>
<sequence>MKIATVFNHAGGAGKTSIVRDVGYELAAAGKRVLLIDLDPQASLTKWLGVVDVEEDETVYPVAVESKALPTPREVFGLHLIPSHINLSVAEAQIAGQIGAVMSLRRALQELESPYDVVLIDSPPSLGQLAALGALASDVLIVPVLTSRKGVDALPGLQRALGMYRQLRPELRVGLYVPTMFDGRRLHDKEILAGLQEQLTGLATPLPYRAAVWLDSTNAEQPVGLYAPDSPQHRDIQKVAHEVAQVLGLEVEA</sequence>
<dbReference type="InterPro" id="IPR050678">
    <property type="entry name" value="DNA_Partitioning_ATPase"/>
</dbReference>
<dbReference type="InterPro" id="IPR025669">
    <property type="entry name" value="AAA_dom"/>
</dbReference>
<dbReference type="PANTHER" id="PTHR13696:SF52">
    <property type="entry name" value="PARA FAMILY PROTEIN CT_582"/>
    <property type="match status" value="1"/>
</dbReference>
<protein>
    <submittedName>
        <fullName evidence="2">Uncharacterized protein Rv1708</fullName>
    </submittedName>
</protein>
<proteinExistence type="predicted"/>
<dbReference type="Gene3D" id="3.40.50.300">
    <property type="entry name" value="P-loop containing nucleotide triphosphate hydrolases"/>
    <property type="match status" value="1"/>
</dbReference>
<dbReference type="PANTHER" id="PTHR13696">
    <property type="entry name" value="P-LOOP CONTAINING NUCLEOSIDE TRIPHOSPHATE HYDROLASE"/>
    <property type="match status" value="1"/>
</dbReference>
<evidence type="ECO:0000313" key="2">
    <source>
        <dbReference type="EMBL" id="GAA5502686.1"/>
    </source>
</evidence>